<dbReference type="InterPro" id="IPR050696">
    <property type="entry name" value="FtsA/MreB"/>
</dbReference>
<dbReference type="Proteomes" id="UP001299068">
    <property type="component" value="Unassembled WGS sequence"/>
</dbReference>
<evidence type="ECO:0000313" key="4">
    <source>
        <dbReference type="Proteomes" id="UP001299068"/>
    </source>
</evidence>
<dbReference type="Gene3D" id="3.30.420.40">
    <property type="match status" value="2"/>
</dbReference>
<feature type="coiled-coil region" evidence="1">
    <location>
        <begin position="47"/>
        <end position="74"/>
    </location>
</feature>
<dbReference type="RefSeq" id="WP_221860830.1">
    <property type="nucleotide sequence ID" value="NZ_JAIKTU010000006.1"/>
</dbReference>
<evidence type="ECO:0000259" key="2">
    <source>
        <dbReference type="SMART" id="SM00842"/>
    </source>
</evidence>
<dbReference type="EMBL" id="JAIKTU010000006">
    <property type="protein sequence ID" value="MBY0755491.1"/>
    <property type="molecule type" value="Genomic_DNA"/>
</dbReference>
<comment type="caution">
    <text evidence="3">The sequence shown here is derived from an EMBL/GenBank/DDBJ whole genome shotgun (WGS) entry which is preliminary data.</text>
</comment>
<accession>A0ABS7KXE6</accession>
<dbReference type="PANTHER" id="PTHR32432">
    <property type="entry name" value="CELL DIVISION PROTEIN FTSA-RELATED"/>
    <property type="match status" value="1"/>
</dbReference>
<dbReference type="SMART" id="SM00842">
    <property type="entry name" value="FtsA"/>
    <property type="match status" value="1"/>
</dbReference>
<dbReference type="InterPro" id="IPR043129">
    <property type="entry name" value="ATPase_NBD"/>
</dbReference>
<protein>
    <recommendedName>
        <fullName evidence="2">SHS2 domain-containing protein</fullName>
    </recommendedName>
</protein>
<reference evidence="3 4" key="1">
    <citation type="journal article" date="2021" name="Cell Host Microbe">
        <title>in vivo commensal control of Clostridioides difficile virulence.</title>
        <authorList>
            <person name="Girinathan B.P."/>
            <person name="Dibenedetto N."/>
            <person name="Worley J.N."/>
            <person name="Peltier J."/>
            <person name="Arrieta-Ortiz M.L."/>
            <person name="Rupa Christinal Immanuel S."/>
            <person name="Lavin R."/>
            <person name="Delaney M.L."/>
            <person name="Cummins C."/>
            <person name="Hoffmann M."/>
            <person name="Luo Y."/>
            <person name="Gonzalez-Escalona N."/>
            <person name="Allard M."/>
            <person name="Onderdonk A.B."/>
            <person name="Gerber G.K."/>
            <person name="Sonenshein A.L."/>
            <person name="Baliga N."/>
            <person name="Dupuy B."/>
            <person name="Bry L."/>
        </authorList>
    </citation>
    <scope>NUCLEOTIDE SEQUENCE [LARGE SCALE GENOMIC DNA]</scope>
    <source>
        <strain evidence="3 4">DSM 599</strain>
    </source>
</reference>
<proteinExistence type="predicted"/>
<keyword evidence="1" id="KW-0175">Coiled coil</keyword>
<sequence>MQEFLVTAIDIGTQKISASCGLSSMGKEVDILGSSCVYSKGVEKGKIADMEKCKEAFLEALDNLEKEIDREIKDIYIGLPSTDVKIQESNFEDDINGIVSPKILNDALKYIRENTFVNDDEEICDAFINYYKVDDKLSLNLAETLEGDKLLINATVVTCKKDVIKKYMDLCIGTRYNIKGFIVNIMSLKKIFFFRDKLGERVMVESGAALTEVAIFKDGVAKELFSIPLGGNNITSDLSICGGLSNEEAEKMKCKYSSNYETLYSEKDEKELTLDGKGIHKELFYKVCEARIEEILNYVNNELKNTGHFDNLCSIILCSDSLTNFENINKLSKKIMNDRVRIFTKNDFGMQNFSNINSLAIVKEVHDRVELICEDFTKDVKDKTLRFEKISDINRNEECDIVEKENHVKKKKNNKGIRGKLRSLLEDIF</sequence>
<organism evidence="3 4">
    <name type="scientific">Clostridium sardiniense</name>
    <name type="common">Clostridium absonum</name>
    <dbReference type="NCBI Taxonomy" id="29369"/>
    <lineage>
        <taxon>Bacteria</taxon>
        <taxon>Bacillati</taxon>
        <taxon>Bacillota</taxon>
        <taxon>Clostridia</taxon>
        <taxon>Eubacteriales</taxon>
        <taxon>Clostridiaceae</taxon>
        <taxon>Clostridium</taxon>
    </lineage>
</organism>
<dbReference type="Pfam" id="PF14450">
    <property type="entry name" value="FtsA"/>
    <property type="match status" value="1"/>
</dbReference>
<gene>
    <name evidence="3" type="ORF">K5V21_08475</name>
</gene>
<dbReference type="PANTHER" id="PTHR32432:SF4">
    <property type="entry name" value="CELL DIVISION PROTEIN FTSA"/>
    <property type="match status" value="1"/>
</dbReference>
<feature type="domain" description="SHS2" evidence="2">
    <location>
        <begin position="6"/>
        <end position="188"/>
    </location>
</feature>
<dbReference type="SUPFAM" id="SSF53067">
    <property type="entry name" value="Actin-like ATPase domain"/>
    <property type="match status" value="2"/>
</dbReference>
<dbReference type="InterPro" id="IPR003494">
    <property type="entry name" value="SHS2_FtsA"/>
</dbReference>
<evidence type="ECO:0000256" key="1">
    <source>
        <dbReference type="SAM" id="Coils"/>
    </source>
</evidence>
<evidence type="ECO:0000313" key="3">
    <source>
        <dbReference type="EMBL" id="MBY0755491.1"/>
    </source>
</evidence>
<keyword evidence="4" id="KW-1185">Reference proteome</keyword>
<name>A0ABS7KXE6_CLOSR</name>